<keyword evidence="8" id="KW-0408">Iron</keyword>
<protein>
    <recommendedName>
        <fullName evidence="13">Succinate dehydrogenase cytochrome b556 subunit</fullName>
    </recommendedName>
</protein>
<evidence type="ECO:0000256" key="8">
    <source>
        <dbReference type="ARBA" id="ARBA00023004"/>
    </source>
</evidence>
<name>A0A509EHR9_9HYPH</name>
<evidence type="ECO:0000313" key="11">
    <source>
        <dbReference type="EMBL" id="VUD73708.1"/>
    </source>
</evidence>
<sequence length="127" mass="13548">MSTAPALSARRSARGPRAYRRNALWVAAMVHRVSGLGLAVFLPFHFLVLALSLRGEAALDGFLRWTDAPAVKLAEGGLVFLLVVHLLGGLRVLLVENLDWRANQTRAALAAGGVAALVAVAFLVRLL</sequence>
<dbReference type="RefSeq" id="WP_244612836.1">
    <property type="nucleotide sequence ID" value="NZ_CABFPH010000082.1"/>
</dbReference>
<proteinExistence type="predicted"/>
<keyword evidence="9 10" id="KW-0472">Membrane</keyword>
<evidence type="ECO:0000256" key="5">
    <source>
        <dbReference type="ARBA" id="ARBA00022692"/>
    </source>
</evidence>
<feature type="transmembrane region" description="Helical" evidence="10">
    <location>
        <begin position="73"/>
        <end position="95"/>
    </location>
</feature>
<dbReference type="InterPro" id="IPR034804">
    <property type="entry name" value="SQR/QFR_C/D"/>
</dbReference>
<dbReference type="AlphaFoldDB" id="A0A509EHR9"/>
<evidence type="ECO:0000256" key="3">
    <source>
        <dbReference type="ARBA" id="ARBA00004370"/>
    </source>
</evidence>
<evidence type="ECO:0000256" key="7">
    <source>
        <dbReference type="ARBA" id="ARBA00022989"/>
    </source>
</evidence>
<evidence type="ECO:0000256" key="1">
    <source>
        <dbReference type="ARBA" id="ARBA00001971"/>
    </source>
</evidence>
<evidence type="ECO:0000256" key="4">
    <source>
        <dbReference type="ARBA" id="ARBA00022617"/>
    </source>
</evidence>
<evidence type="ECO:0000313" key="12">
    <source>
        <dbReference type="Proteomes" id="UP000410984"/>
    </source>
</evidence>
<dbReference type="PANTHER" id="PTHR41910:SF1">
    <property type="entry name" value="SUCCINATE DEHYDROGENASE HYDROPHOBIC MEMBRANE ANCHOR SUBUNIT"/>
    <property type="match status" value="1"/>
</dbReference>
<keyword evidence="5 10" id="KW-0812">Transmembrane</keyword>
<reference evidence="11 12" key="1">
    <citation type="submission" date="2019-06" db="EMBL/GenBank/DDBJ databases">
        <authorList>
            <person name="Rodrigo-Torres L."/>
            <person name="Arahal R. D."/>
            <person name="Lucena T."/>
        </authorList>
    </citation>
    <scope>NUCLEOTIDE SEQUENCE [LARGE SCALE GENOMIC DNA]</scope>
    <source>
        <strain evidence="11 12">SB0023/3</strain>
    </source>
</reference>
<evidence type="ECO:0000256" key="2">
    <source>
        <dbReference type="ARBA" id="ARBA00004050"/>
    </source>
</evidence>
<organism evidence="11 12">
    <name type="scientific">Methylobacterium symbioticum</name>
    <dbReference type="NCBI Taxonomy" id="2584084"/>
    <lineage>
        <taxon>Bacteria</taxon>
        <taxon>Pseudomonadati</taxon>
        <taxon>Pseudomonadota</taxon>
        <taxon>Alphaproteobacteria</taxon>
        <taxon>Hyphomicrobiales</taxon>
        <taxon>Methylobacteriaceae</taxon>
        <taxon>Methylobacterium</taxon>
    </lineage>
</organism>
<accession>A0A509EHR9</accession>
<comment type="subcellular location">
    <subcellularLocation>
        <location evidence="3">Membrane</location>
    </subcellularLocation>
</comment>
<feature type="transmembrane region" description="Helical" evidence="10">
    <location>
        <begin position="107"/>
        <end position="126"/>
    </location>
</feature>
<dbReference type="GO" id="GO:0016020">
    <property type="term" value="C:membrane"/>
    <property type="evidence" value="ECO:0007669"/>
    <property type="project" value="UniProtKB-SubCell"/>
</dbReference>
<evidence type="ECO:0000256" key="6">
    <source>
        <dbReference type="ARBA" id="ARBA00022723"/>
    </source>
</evidence>
<dbReference type="PANTHER" id="PTHR41910">
    <property type="entry name" value="SUCCINATE DEHYDROGENASE 2 MEMBRANE SUBUNIT SDHC"/>
    <property type="match status" value="1"/>
</dbReference>
<keyword evidence="7 10" id="KW-1133">Transmembrane helix</keyword>
<keyword evidence="4" id="KW-0349">Heme</keyword>
<dbReference type="GO" id="GO:0046872">
    <property type="term" value="F:metal ion binding"/>
    <property type="evidence" value="ECO:0007669"/>
    <property type="project" value="UniProtKB-KW"/>
</dbReference>
<dbReference type="EMBL" id="CABFPH010000082">
    <property type="protein sequence ID" value="VUD73708.1"/>
    <property type="molecule type" value="Genomic_DNA"/>
</dbReference>
<evidence type="ECO:0008006" key="13">
    <source>
        <dbReference type="Google" id="ProtNLM"/>
    </source>
</evidence>
<dbReference type="SUPFAM" id="SSF81343">
    <property type="entry name" value="Fumarate reductase respiratory complex transmembrane subunits"/>
    <property type="match status" value="1"/>
</dbReference>
<evidence type="ECO:0000256" key="9">
    <source>
        <dbReference type="ARBA" id="ARBA00023136"/>
    </source>
</evidence>
<dbReference type="InterPro" id="IPR039023">
    <property type="entry name" value="SdhC_prok"/>
</dbReference>
<dbReference type="InterPro" id="IPR000701">
    <property type="entry name" value="SuccDH_FuR_B_TM-su"/>
</dbReference>
<comment type="cofactor">
    <cofactor evidence="1">
        <name>heme</name>
        <dbReference type="ChEBI" id="CHEBI:30413"/>
    </cofactor>
</comment>
<comment type="function">
    <text evidence="2">Membrane-anchoring subunit of succinate dehydrogenase (SDH).</text>
</comment>
<feature type="transmembrane region" description="Helical" evidence="10">
    <location>
        <begin position="24"/>
        <end position="53"/>
    </location>
</feature>
<keyword evidence="12" id="KW-1185">Reference proteome</keyword>
<gene>
    <name evidence="11" type="ORF">MET9862_04327</name>
</gene>
<dbReference type="Gene3D" id="1.20.1300.10">
    <property type="entry name" value="Fumarate reductase/succinate dehydrogenase, transmembrane subunit"/>
    <property type="match status" value="1"/>
</dbReference>
<dbReference type="Proteomes" id="UP000410984">
    <property type="component" value="Unassembled WGS sequence"/>
</dbReference>
<evidence type="ECO:0000256" key="10">
    <source>
        <dbReference type="SAM" id="Phobius"/>
    </source>
</evidence>
<keyword evidence="6" id="KW-0479">Metal-binding</keyword>
<dbReference type="Pfam" id="PF01127">
    <property type="entry name" value="Sdh_cyt"/>
    <property type="match status" value="1"/>
</dbReference>